<dbReference type="Proteomes" id="UP000658131">
    <property type="component" value="Unassembled WGS sequence"/>
</dbReference>
<evidence type="ECO:0000259" key="1">
    <source>
        <dbReference type="Pfam" id="PF12804"/>
    </source>
</evidence>
<reference evidence="2 3" key="1">
    <citation type="submission" date="2020-08" db="EMBL/GenBank/DDBJ databases">
        <title>Genome public.</title>
        <authorList>
            <person name="Liu C."/>
            <person name="Sun Q."/>
        </authorList>
    </citation>
    <scope>NUCLEOTIDE SEQUENCE [LARGE SCALE GENOMIC DNA]</scope>
    <source>
        <strain evidence="2 3">BX1</strain>
    </source>
</reference>
<protein>
    <submittedName>
        <fullName evidence="2">Nucleotidyltransferase family protein</fullName>
    </submittedName>
</protein>
<dbReference type="RefSeq" id="WP_262401097.1">
    <property type="nucleotide sequence ID" value="NZ_JACRTB010000046.1"/>
</dbReference>
<dbReference type="Gene3D" id="3.90.550.10">
    <property type="entry name" value="Spore Coat Polysaccharide Biosynthesis Protein SpsA, Chain A"/>
    <property type="match status" value="1"/>
</dbReference>
<dbReference type="InterPro" id="IPR025877">
    <property type="entry name" value="MobA-like_NTP_Trfase"/>
</dbReference>
<dbReference type="PANTHER" id="PTHR43777">
    <property type="entry name" value="MOLYBDENUM COFACTOR CYTIDYLYLTRANSFERASE"/>
    <property type="match status" value="1"/>
</dbReference>
<evidence type="ECO:0000313" key="2">
    <source>
        <dbReference type="EMBL" id="MBC8577741.1"/>
    </source>
</evidence>
<dbReference type="InterPro" id="IPR029044">
    <property type="entry name" value="Nucleotide-diphossugar_trans"/>
</dbReference>
<sequence>MEEVDLKIGCVVLAAGQSRRFGRNKLLEPLAQKPVLLHVLDMLPRESLDRLVAVVGSPEAAQLCCDAGMSIRFNKVGPLSHTIRLGIQAMEGMDGCLFVMGDQPLCTTVSIRRILAAFGSVSNDVLRLSNCSGPGSPVLFPQRLFGALATLAGEQSGMKAVKKGIDRVHLVQADYEFELWDADTPEDIAKLESCLEFMPFAD</sequence>
<dbReference type="EMBL" id="JACRTB010000046">
    <property type="protein sequence ID" value="MBC8577741.1"/>
    <property type="molecule type" value="Genomic_DNA"/>
</dbReference>
<name>A0ABR7NMV1_9FIRM</name>
<organism evidence="2 3">
    <name type="scientific">Yanshouia hominis</name>
    <dbReference type="NCBI Taxonomy" id="2763673"/>
    <lineage>
        <taxon>Bacteria</taxon>
        <taxon>Bacillati</taxon>
        <taxon>Bacillota</taxon>
        <taxon>Clostridia</taxon>
        <taxon>Eubacteriales</taxon>
        <taxon>Oscillospiraceae</taxon>
        <taxon>Yanshouia</taxon>
    </lineage>
</organism>
<dbReference type="Pfam" id="PF12804">
    <property type="entry name" value="NTP_transf_3"/>
    <property type="match status" value="1"/>
</dbReference>
<comment type="caution">
    <text evidence="2">The sequence shown here is derived from an EMBL/GenBank/DDBJ whole genome shotgun (WGS) entry which is preliminary data.</text>
</comment>
<dbReference type="CDD" id="cd04182">
    <property type="entry name" value="GT_2_like_f"/>
    <property type="match status" value="1"/>
</dbReference>
<feature type="domain" description="MobA-like NTP transferase" evidence="1">
    <location>
        <begin position="10"/>
        <end position="163"/>
    </location>
</feature>
<accession>A0ABR7NMV1</accession>
<evidence type="ECO:0000313" key="3">
    <source>
        <dbReference type="Proteomes" id="UP000658131"/>
    </source>
</evidence>
<keyword evidence="3" id="KW-1185">Reference proteome</keyword>
<gene>
    <name evidence="2" type="ORF">H8717_15205</name>
</gene>
<proteinExistence type="predicted"/>
<dbReference type="PANTHER" id="PTHR43777:SF1">
    <property type="entry name" value="MOLYBDENUM COFACTOR CYTIDYLYLTRANSFERASE"/>
    <property type="match status" value="1"/>
</dbReference>
<dbReference type="SUPFAM" id="SSF53448">
    <property type="entry name" value="Nucleotide-diphospho-sugar transferases"/>
    <property type="match status" value="1"/>
</dbReference>